<dbReference type="AlphaFoldDB" id="A0A6A6B9K5"/>
<dbReference type="Gene3D" id="2.40.400.10">
    <property type="entry name" value="Acetoacetate decarboxylase-like"/>
    <property type="match status" value="1"/>
</dbReference>
<dbReference type="InterPro" id="IPR023375">
    <property type="entry name" value="ADC_dom_sf"/>
</dbReference>
<dbReference type="SUPFAM" id="SSF160104">
    <property type="entry name" value="Acetoacetate decarboxylase-like"/>
    <property type="match status" value="1"/>
</dbReference>
<evidence type="ECO:0000313" key="2">
    <source>
        <dbReference type="Proteomes" id="UP000799438"/>
    </source>
</evidence>
<keyword evidence="2" id="KW-1185">Reference proteome</keyword>
<dbReference type="PANTHER" id="PTHR40518">
    <property type="entry name" value="ACETOACETATE DECARBOXYLASE"/>
    <property type="match status" value="1"/>
</dbReference>
<protein>
    <recommendedName>
        <fullName evidence="3">Acetoacetate decarboxylase</fullName>
    </recommendedName>
</protein>
<dbReference type="EMBL" id="ML995491">
    <property type="protein sequence ID" value="KAF2139914.1"/>
    <property type="molecule type" value="Genomic_DNA"/>
</dbReference>
<dbReference type="PANTHER" id="PTHR40518:SF1">
    <property type="entry name" value="ACETOACETATE DECARBOXYLASE"/>
    <property type="match status" value="1"/>
</dbReference>
<reference evidence="1" key="1">
    <citation type="journal article" date="2020" name="Stud. Mycol.">
        <title>101 Dothideomycetes genomes: a test case for predicting lifestyles and emergence of pathogens.</title>
        <authorList>
            <person name="Haridas S."/>
            <person name="Albert R."/>
            <person name="Binder M."/>
            <person name="Bloem J."/>
            <person name="Labutti K."/>
            <person name="Salamov A."/>
            <person name="Andreopoulos B."/>
            <person name="Baker S."/>
            <person name="Barry K."/>
            <person name="Bills G."/>
            <person name="Bluhm B."/>
            <person name="Cannon C."/>
            <person name="Castanera R."/>
            <person name="Culley D."/>
            <person name="Daum C."/>
            <person name="Ezra D."/>
            <person name="Gonzalez J."/>
            <person name="Henrissat B."/>
            <person name="Kuo A."/>
            <person name="Liang C."/>
            <person name="Lipzen A."/>
            <person name="Lutzoni F."/>
            <person name="Magnuson J."/>
            <person name="Mondo S."/>
            <person name="Nolan M."/>
            <person name="Ohm R."/>
            <person name="Pangilinan J."/>
            <person name="Park H.-J."/>
            <person name="Ramirez L."/>
            <person name="Alfaro M."/>
            <person name="Sun H."/>
            <person name="Tritt A."/>
            <person name="Yoshinaga Y."/>
            <person name="Zwiers L.-H."/>
            <person name="Turgeon B."/>
            <person name="Goodwin S."/>
            <person name="Spatafora J."/>
            <person name="Crous P."/>
            <person name="Grigoriev I."/>
        </authorList>
    </citation>
    <scope>NUCLEOTIDE SEQUENCE</scope>
    <source>
        <strain evidence="1">CBS 121167</strain>
    </source>
</reference>
<accession>A0A6A6B9K5</accession>
<dbReference type="OrthoDB" id="9970474at2759"/>
<organism evidence="1 2">
    <name type="scientific">Aplosporella prunicola CBS 121167</name>
    <dbReference type="NCBI Taxonomy" id="1176127"/>
    <lineage>
        <taxon>Eukaryota</taxon>
        <taxon>Fungi</taxon>
        <taxon>Dikarya</taxon>
        <taxon>Ascomycota</taxon>
        <taxon>Pezizomycotina</taxon>
        <taxon>Dothideomycetes</taxon>
        <taxon>Dothideomycetes incertae sedis</taxon>
        <taxon>Botryosphaeriales</taxon>
        <taxon>Aplosporellaceae</taxon>
        <taxon>Aplosporella</taxon>
    </lineage>
</organism>
<sequence length="288" mass="31636">MALTDPPVPLSSAPWSTKCEAYWLVTWLPTEALPEGLYDPLEASDPAFTSPERAGKFKGGLGMIQVVRYSETPVGAYDELLIIPGTYVLPGKHKSGKRITRIYVSQPNTCYNGRRLWNIPKHLARFNFTSPPTSSNGTPPRTLHVAVNPPSTHPNTGTPFFSATLTPMTLLPSLPFSTALFPSWGPLDATLLQPPLPCPTSSPPLQLNDDLSALALLTGTSTWKSLAPQLRQSQARGMWVEMHAPGRDGSRESEEVKKWWPSAVSPFRIGLWLQDAVLDLPVADEWDE</sequence>
<gene>
    <name evidence="1" type="ORF">K452DRAFT_58059</name>
</gene>
<evidence type="ECO:0000313" key="1">
    <source>
        <dbReference type="EMBL" id="KAF2139914.1"/>
    </source>
</evidence>
<name>A0A6A6B9K5_9PEZI</name>
<dbReference type="RefSeq" id="XP_033395627.1">
    <property type="nucleotide sequence ID" value="XM_033546869.1"/>
</dbReference>
<evidence type="ECO:0008006" key="3">
    <source>
        <dbReference type="Google" id="ProtNLM"/>
    </source>
</evidence>
<dbReference type="GeneID" id="54304376"/>
<dbReference type="Proteomes" id="UP000799438">
    <property type="component" value="Unassembled WGS sequence"/>
</dbReference>
<proteinExistence type="predicted"/>